<protein>
    <submittedName>
        <fullName evidence="2">Uncharacterized protein</fullName>
    </submittedName>
</protein>
<dbReference type="AlphaFoldDB" id="I0JKC4"/>
<evidence type="ECO:0000313" key="2">
    <source>
        <dbReference type="EMBL" id="CCG44593.1"/>
    </source>
</evidence>
<dbReference type="EMBL" id="HE717023">
    <property type="protein sequence ID" value="CCG44593.1"/>
    <property type="molecule type" value="Genomic_DNA"/>
</dbReference>
<dbReference type="PATRIC" id="fig|866895.3.peg.1254"/>
<evidence type="ECO:0000256" key="1">
    <source>
        <dbReference type="SAM" id="MobiDB-lite"/>
    </source>
</evidence>
<dbReference type="KEGG" id="hhd:HBHAL_2240"/>
<evidence type="ECO:0000313" key="3">
    <source>
        <dbReference type="Proteomes" id="UP000007397"/>
    </source>
</evidence>
<dbReference type="HOGENOM" id="CLU_3290522_0_0_9"/>
<gene>
    <name evidence="2" type="ordered locus">HBHAL_2240</name>
</gene>
<organism evidence="2 3">
    <name type="scientific">Halobacillus halophilus (strain ATCC 35676 / DSM 2266 / JCM 20832 / KCTC 3685 / LMG 17431 / NBRC 102448 / NCIMB 2269)</name>
    <name type="common">Sporosarcina halophila</name>
    <dbReference type="NCBI Taxonomy" id="866895"/>
    <lineage>
        <taxon>Bacteria</taxon>
        <taxon>Bacillati</taxon>
        <taxon>Bacillota</taxon>
        <taxon>Bacilli</taxon>
        <taxon>Bacillales</taxon>
        <taxon>Bacillaceae</taxon>
        <taxon>Halobacillus</taxon>
    </lineage>
</organism>
<keyword evidence="3" id="KW-1185">Reference proteome</keyword>
<sequence length="40" mass="4720">MKDKPNLQPELDFFTLLNPDFGQREAEGDREQQARQKEEA</sequence>
<dbReference type="RefSeq" id="WP_014642495.1">
    <property type="nucleotide sequence ID" value="NC_017668.1"/>
</dbReference>
<feature type="compositionally biased region" description="Basic and acidic residues" evidence="1">
    <location>
        <begin position="22"/>
        <end position="40"/>
    </location>
</feature>
<reference evidence="2 3" key="1">
    <citation type="journal article" date="2013" name="Environ. Microbiol.">
        <title>Chloride and organic osmolytes: a hybrid strategy to cope with elevated salinities by the moderately halophilic, chloride-dependent bacterium Halobacillus halophilus.</title>
        <authorList>
            <person name="Saum S.H."/>
            <person name="Pfeiffer F."/>
            <person name="Palm P."/>
            <person name="Rampp M."/>
            <person name="Schuster S.C."/>
            <person name="Muller V."/>
            <person name="Oesterhelt D."/>
        </authorList>
    </citation>
    <scope>NUCLEOTIDE SEQUENCE [LARGE SCALE GENOMIC DNA]</scope>
    <source>
        <strain evidence="3">ATCC 35676 / DSM 2266 / JCM 20832 / KCTC 3685 / LMG 17431 / NBRC 102448 / NCIMB 2269</strain>
    </source>
</reference>
<accession>I0JKC4</accession>
<name>I0JKC4_HALH3</name>
<feature type="region of interest" description="Disordered" evidence="1">
    <location>
        <begin position="18"/>
        <end position="40"/>
    </location>
</feature>
<proteinExistence type="predicted"/>
<dbReference type="STRING" id="866895.HBHAL_2240"/>
<dbReference type="Proteomes" id="UP000007397">
    <property type="component" value="Chromosome"/>
</dbReference>